<gene>
    <name evidence="3" type="ORF">FBEOM_11255</name>
</gene>
<evidence type="ECO:0000313" key="3">
    <source>
        <dbReference type="EMBL" id="KAF4334895.1"/>
    </source>
</evidence>
<dbReference type="OrthoDB" id="428260at2759"/>
<dbReference type="InterPro" id="IPR001466">
    <property type="entry name" value="Beta-lactam-related"/>
</dbReference>
<reference evidence="3" key="1">
    <citation type="journal article" date="2017" name="Mycologia">
        <title>Fusarium algeriense, sp. nov., a novel toxigenic crown rot pathogen of durum wheat from Algeria is nested in the Fusarium burgessii species complex.</title>
        <authorList>
            <person name="Laraba I."/>
            <person name="Keddad A."/>
            <person name="Boureghda H."/>
            <person name="Abdallah N."/>
            <person name="Vaughan M.M."/>
            <person name="Proctor R.H."/>
            <person name="Busman M."/>
            <person name="O'Donnell K."/>
        </authorList>
    </citation>
    <scope>NUCLEOTIDE SEQUENCE</scope>
    <source>
        <strain evidence="3">NRRL 25174</strain>
    </source>
</reference>
<dbReference type="PANTHER" id="PTHR43283:SF7">
    <property type="entry name" value="BETA-LACTAMASE-RELATED DOMAIN-CONTAINING PROTEIN"/>
    <property type="match status" value="1"/>
</dbReference>
<accession>A0A9P5A9S3</accession>
<keyword evidence="1" id="KW-0732">Signal</keyword>
<feature type="signal peptide" evidence="1">
    <location>
        <begin position="1"/>
        <end position="24"/>
    </location>
</feature>
<comment type="caution">
    <text evidence="3">The sequence shown here is derived from an EMBL/GenBank/DDBJ whole genome shotgun (WGS) entry which is preliminary data.</text>
</comment>
<feature type="domain" description="Beta-lactamase-related" evidence="2">
    <location>
        <begin position="84"/>
        <end position="265"/>
    </location>
</feature>
<keyword evidence="4" id="KW-1185">Reference proteome</keyword>
<dbReference type="PANTHER" id="PTHR43283">
    <property type="entry name" value="BETA-LACTAMASE-RELATED"/>
    <property type="match status" value="1"/>
</dbReference>
<dbReference type="SUPFAM" id="SSF56601">
    <property type="entry name" value="beta-lactamase/transpeptidase-like"/>
    <property type="match status" value="1"/>
</dbReference>
<dbReference type="Proteomes" id="UP000730481">
    <property type="component" value="Unassembled WGS sequence"/>
</dbReference>
<evidence type="ECO:0000313" key="4">
    <source>
        <dbReference type="Proteomes" id="UP000730481"/>
    </source>
</evidence>
<protein>
    <submittedName>
        <fullName evidence="3">Beta-lactamase transpeptidase</fullName>
    </submittedName>
</protein>
<organism evidence="3 4">
    <name type="scientific">Fusarium beomiforme</name>
    <dbReference type="NCBI Taxonomy" id="44412"/>
    <lineage>
        <taxon>Eukaryota</taxon>
        <taxon>Fungi</taxon>
        <taxon>Dikarya</taxon>
        <taxon>Ascomycota</taxon>
        <taxon>Pezizomycotina</taxon>
        <taxon>Sordariomycetes</taxon>
        <taxon>Hypocreomycetidae</taxon>
        <taxon>Hypocreales</taxon>
        <taxon>Nectriaceae</taxon>
        <taxon>Fusarium</taxon>
        <taxon>Fusarium burgessii species complex</taxon>
    </lineage>
</organism>
<dbReference type="Gene3D" id="3.40.710.10">
    <property type="entry name" value="DD-peptidase/beta-lactamase superfamily"/>
    <property type="match status" value="1"/>
</dbReference>
<dbReference type="EMBL" id="PVQB02000619">
    <property type="protein sequence ID" value="KAF4334895.1"/>
    <property type="molecule type" value="Genomic_DNA"/>
</dbReference>
<evidence type="ECO:0000259" key="2">
    <source>
        <dbReference type="Pfam" id="PF00144"/>
    </source>
</evidence>
<dbReference type="InterPro" id="IPR050789">
    <property type="entry name" value="Diverse_Enzym_Activities"/>
</dbReference>
<dbReference type="AlphaFoldDB" id="A0A9P5A9S3"/>
<reference evidence="3" key="2">
    <citation type="submission" date="2020-02" db="EMBL/GenBank/DDBJ databases">
        <title>Identification and distribution of gene clusters putatively required for synthesis of sphingolipid metabolism inhibitors in phylogenetically diverse species of the filamentous fungus Fusarium.</title>
        <authorList>
            <person name="Kim H.-S."/>
            <person name="Busman M."/>
            <person name="Brown D.W."/>
            <person name="Divon H."/>
            <person name="Uhlig S."/>
            <person name="Proctor R.H."/>
        </authorList>
    </citation>
    <scope>NUCLEOTIDE SEQUENCE</scope>
    <source>
        <strain evidence="3">NRRL 25174</strain>
    </source>
</reference>
<dbReference type="InterPro" id="IPR012338">
    <property type="entry name" value="Beta-lactam/transpept-like"/>
</dbReference>
<feature type="chain" id="PRO_5040161052" evidence="1">
    <location>
        <begin position="25"/>
        <end position="446"/>
    </location>
</feature>
<dbReference type="Pfam" id="PF00144">
    <property type="entry name" value="Beta-lactamase"/>
    <property type="match status" value="1"/>
</dbReference>
<proteinExistence type="predicted"/>
<evidence type="ECO:0000256" key="1">
    <source>
        <dbReference type="SAM" id="SignalP"/>
    </source>
</evidence>
<sequence>MHLFKCDINRFFVFLIVLLQTAEAASKHCALPNAGEKFQSARPGDVDLDESIVAEAIAYASTHGRISVQVFRNNCRVATGPLDPITDDIPNNLWSSTKSVISILTGIAYDQGLLHPDDPIGKYLPTGLGWGDAAHRAITIRQLLTQTAGMQEAILSEAGTVLVDPSVPQEALAQPLIHKPGSHFDYSQRVPDLLAYVVQRAVKQDLQQFAQINLFDPIGVPSDSYFWLRDRSANTYGYAWLFLPPTQLAKLGLLMQNQGLWNNQRVLSEEWVKDTAAPSPKNPCYSYLFWTNAGQPCTGPNFPARQTFNRHAVPSLPLDAFFMVGFLHQTNFMIPSLGMTVTWTGILGDTEPNIGALSSAAPADLYHNFFRILMRGVKDADIPDPGPLKDPINFEVSPAQFLKPSVLINDLISSPECNVLFCNQTIPTAGVIANLESVADAALGLL</sequence>
<name>A0A9P5A9S3_9HYPO</name>